<name>A0A2A2H4J5_METBR</name>
<dbReference type="GO" id="GO:0006629">
    <property type="term" value="P:lipid metabolic process"/>
    <property type="evidence" value="ECO:0007669"/>
    <property type="project" value="UniProtKB-KW"/>
</dbReference>
<comment type="caution">
    <text evidence="3">The sequence shown here is derived from an EMBL/GenBank/DDBJ whole genome shotgun (WGS) entry which is preliminary data.</text>
</comment>
<dbReference type="Proteomes" id="UP000217784">
    <property type="component" value="Unassembled WGS sequence"/>
</dbReference>
<dbReference type="InterPro" id="IPR002641">
    <property type="entry name" value="PNPLA_dom"/>
</dbReference>
<dbReference type="RefSeq" id="WP_069584441.1">
    <property type="nucleotide sequence ID" value="NZ_LMVM01000023.1"/>
</dbReference>
<proteinExistence type="predicted"/>
<dbReference type="InterPro" id="IPR016035">
    <property type="entry name" value="Acyl_Trfase/lysoPLipase"/>
</dbReference>
<sequence>MNLKYKDKKSVHEIDSLVFSGGGAIGMAYAGVFGELEKIGVLNQVKTVAGASAGAIIALVFALRYETDEIIEIIKETDFSKFLDCGKGINMNELLKNHESHKLEFAGLVARLLSKGAFCDGMVARNFLSGLITGKDFSENITFNDLYAETGIELNVVCCDISRKQTMIHNYNNSPDLPVLDAVHASMSIPLVFKPVDLYKDGTCAVDGGTTDNYPLDSVSNPLGFIIATKEGVMNHPFTKIKWAWEYIPAMISMMRNIHYDTIFSKQENIDRTVFIDAVGVGALDFNMSPVKMDELIESGRKAVRNYFADLSNK</sequence>
<protein>
    <recommendedName>
        <fullName evidence="2">PNPLA domain-containing protein</fullName>
    </recommendedName>
</protein>
<dbReference type="PROSITE" id="PS51635">
    <property type="entry name" value="PNPLA"/>
    <property type="match status" value="1"/>
</dbReference>
<dbReference type="PANTHER" id="PTHR46394">
    <property type="entry name" value="ANNEXIN"/>
    <property type="match status" value="1"/>
</dbReference>
<dbReference type="Gene3D" id="3.40.1090.10">
    <property type="entry name" value="Cytosolic phospholipase A2 catalytic domain"/>
    <property type="match status" value="2"/>
</dbReference>
<dbReference type="SUPFAM" id="SSF52151">
    <property type="entry name" value="FabD/lysophospholipase-like"/>
    <property type="match status" value="1"/>
</dbReference>
<dbReference type="PANTHER" id="PTHR46394:SF1">
    <property type="entry name" value="PNPLA DOMAIN-CONTAINING PROTEIN"/>
    <property type="match status" value="1"/>
</dbReference>
<dbReference type="AlphaFoldDB" id="A0A2A2H4J5"/>
<dbReference type="Pfam" id="PF01734">
    <property type="entry name" value="Patatin"/>
    <property type="match status" value="1"/>
</dbReference>
<dbReference type="EMBL" id="LMVM01000023">
    <property type="protein sequence ID" value="PAV04328.1"/>
    <property type="molecule type" value="Genomic_DNA"/>
</dbReference>
<keyword evidence="1" id="KW-0443">Lipid metabolism</keyword>
<dbReference type="InterPro" id="IPR052580">
    <property type="entry name" value="Lipid_Hydrolase"/>
</dbReference>
<organism evidence="3 4">
    <name type="scientific">Methanobacterium bryantii</name>
    <dbReference type="NCBI Taxonomy" id="2161"/>
    <lineage>
        <taxon>Archaea</taxon>
        <taxon>Methanobacteriati</taxon>
        <taxon>Methanobacteriota</taxon>
        <taxon>Methanomada group</taxon>
        <taxon>Methanobacteria</taxon>
        <taxon>Methanobacteriales</taxon>
        <taxon>Methanobacteriaceae</taxon>
        <taxon>Methanobacterium</taxon>
    </lineage>
</organism>
<gene>
    <name evidence="3" type="ORF">ASJ80_05640</name>
</gene>
<evidence type="ECO:0000256" key="1">
    <source>
        <dbReference type="ARBA" id="ARBA00023098"/>
    </source>
</evidence>
<evidence type="ECO:0000313" key="4">
    <source>
        <dbReference type="Proteomes" id="UP000217784"/>
    </source>
</evidence>
<evidence type="ECO:0000259" key="2">
    <source>
        <dbReference type="PROSITE" id="PS51635"/>
    </source>
</evidence>
<feature type="domain" description="PNPLA" evidence="2">
    <location>
        <begin position="17"/>
        <end position="220"/>
    </location>
</feature>
<reference evidence="3 4" key="1">
    <citation type="journal article" date="2017" name="BMC Genomics">
        <title>Genomic analysis of methanogenic archaea reveals a shift towards energy conservation.</title>
        <authorList>
            <person name="Gilmore S.P."/>
            <person name="Henske J.K."/>
            <person name="Sexton J.A."/>
            <person name="Solomon K.V."/>
            <person name="Seppala S."/>
            <person name="Yoo J.I."/>
            <person name="Huyett L.M."/>
            <person name="Pressman A."/>
            <person name="Cogan J.Z."/>
            <person name="Kivenson V."/>
            <person name="Peng X."/>
            <person name="Tan Y."/>
            <person name="Valentine D.L."/>
            <person name="O'Malley M.A."/>
        </authorList>
    </citation>
    <scope>NUCLEOTIDE SEQUENCE [LARGE SCALE GENOMIC DNA]</scope>
    <source>
        <strain evidence="3 4">M.o.H.</strain>
    </source>
</reference>
<evidence type="ECO:0000313" key="3">
    <source>
        <dbReference type="EMBL" id="PAV04328.1"/>
    </source>
</evidence>
<accession>A0A2A2H4J5</accession>
<keyword evidence="4" id="KW-1185">Reference proteome</keyword>